<comment type="caution">
    <text evidence="2">The sequence shown here is derived from an EMBL/GenBank/DDBJ whole genome shotgun (WGS) entry which is preliminary data.</text>
</comment>
<keyword evidence="3" id="KW-1185">Reference proteome</keyword>
<accession>A0ABQ2ZCY7</accession>
<organism evidence="2 3">
    <name type="scientific">Litchfieldella qijiaojingensis</name>
    <dbReference type="NCBI Taxonomy" id="980347"/>
    <lineage>
        <taxon>Bacteria</taxon>
        <taxon>Pseudomonadati</taxon>
        <taxon>Pseudomonadota</taxon>
        <taxon>Gammaproteobacteria</taxon>
        <taxon>Oceanospirillales</taxon>
        <taxon>Halomonadaceae</taxon>
        <taxon>Litchfieldella</taxon>
    </lineage>
</organism>
<proteinExistence type="predicted"/>
<gene>
    <name evidence="2" type="ORF">GCM10007160_42870</name>
</gene>
<evidence type="ECO:0000313" key="2">
    <source>
        <dbReference type="EMBL" id="GGY11279.1"/>
    </source>
</evidence>
<dbReference type="InterPro" id="IPR047740">
    <property type="entry name" value="SMEK_dom"/>
</dbReference>
<evidence type="ECO:0000313" key="3">
    <source>
        <dbReference type="Proteomes" id="UP000653056"/>
    </source>
</evidence>
<feature type="domain" description="SMEK" evidence="1">
    <location>
        <begin position="13"/>
        <end position="153"/>
    </location>
</feature>
<name>A0ABQ2ZCY7_9GAMM</name>
<dbReference type="NCBIfam" id="NF033859">
    <property type="entry name" value="SMEK_N"/>
    <property type="match status" value="1"/>
</dbReference>
<dbReference type="Proteomes" id="UP000653056">
    <property type="component" value="Unassembled WGS sequence"/>
</dbReference>
<reference evidence="3" key="1">
    <citation type="journal article" date="2019" name="Int. J. Syst. Evol. Microbiol.">
        <title>The Global Catalogue of Microorganisms (GCM) 10K type strain sequencing project: providing services to taxonomists for standard genome sequencing and annotation.</title>
        <authorList>
            <consortium name="The Broad Institute Genomics Platform"/>
            <consortium name="The Broad Institute Genome Sequencing Center for Infectious Disease"/>
            <person name="Wu L."/>
            <person name="Ma J."/>
        </authorList>
    </citation>
    <scope>NUCLEOTIDE SEQUENCE [LARGE SCALE GENOMIC DNA]</scope>
    <source>
        <strain evidence="3">KCTC 22228</strain>
    </source>
</reference>
<dbReference type="Pfam" id="PF21941">
    <property type="entry name" value="SMEK_N"/>
    <property type="match status" value="1"/>
</dbReference>
<dbReference type="EMBL" id="BMXS01000043">
    <property type="protein sequence ID" value="GGY11279.1"/>
    <property type="molecule type" value="Genomic_DNA"/>
</dbReference>
<protein>
    <recommendedName>
        <fullName evidence="1">SMEK domain-containing protein</fullName>
    </recommendedName>
</protein>
<sequence>MSLVKQVEIENQLREVISRLIIEIDLATNQGRLDVNLISEDAWIPILKEVYQCPNLTNLNRKHKNFPGIDLGDEQDRVAFQVTSSTDIEKVKSTLEQFKKRNYKNAFDELYIFTLRAKQKSYSQDAIDKVVEGDFLFDAKEHIIDPGDILAAITGLRLPAQERMLQEFRAILGDVEASVKELNSPENAPYILVSNLIKVTPPSVLYVAELCIDEESTVAAARRDFNYKGKHPNKHLLVRFALQLAGLDCHGWVLHENRIFSFYDMEKESAFRSIVDIGSIEELMTEDISQHELLEYQNLFKYLMKDTLRDQLIAFNVNWSKYQNQFYFLPDEQSSDQRREEWIGKKLARRRVYERKYQTKDPSKVAFFKHLSFEISFLDVDSQWYATITPSWYFTWNLYKRNRFHDDLLSKQKRLEHNHSVRDQVRFIGYFLANKYNETDLISFGDLVEFQCLSNISLEENEELEKSLDEEDVNAN</sequence>
<evidence type="ECO:0000259" key="1">
    <source>
        <dbReference type="Pfam" id="PF21941"/>
    </source>
</evidence>